<dbReference type="Proteomes" id="UP001317613">
    <property type="component" value="Chromosome"/>
</dbReference>
<proteinExistence type="predicted"/>
<evidence type="ECO:0000313" key="2">
    <source>
        <dbReference type="Proteomes" id="UP001317613"/>
    </source>
</evidence>
<dbReference type="EMBL" id="AP026729">
    <property type="protein sequence ID" value="BDQ63127.1"/>
    <property type="molecule type" value="Genomic_DNA"/>
</dbReference>
<protein>
    <submittedName>
        <fullName evidence="1">Uncharacterized protein</fullName>
    </submittedName>
</protein>
<name>A0AC59HU44_ENTFL</name>
<evidence type="ECO:0000313" key="1">
    <source>
        <dbReference type="EMBL" id="BDQ63127.1"/>
    </source>
</evidence>
<organism evidence="1 2">
    <name type="scientific">Enterococcus faecalis</name>
    <name type="common">Streptococcus faecalis</name>
    <dbReference type="NCBI Taxonomy" id="1351"/>
    <lineage>
        <taxon>Bacteria</taxon>
        <taxon>Bacillati</taxon>
        <taxon>Bacillota</taxon>
        <taxon>Bacilli</taxon>
        <taxon>Lactobacillales</taxon>
        <taxon>Enterococcaceae</taxon>
        <taxon>Enterococcus</taxon>
    </lineage>
</organism>
<sequence length="219" mass="23567">MTTFITVLVILAFIAVLFGFYQMQKKHLKFSTRVFSALGVGIVLGAIIQFAFGTDSKITTQSMEWIGIVGNGYVAFLQMLVIPLVFVSIVGAFTKMKESNKLGKISFNVLATLLGTTAVAALVGIGTTLAFGLQGAKFTQGAAETSRIAELATRQDAIQDLTIPQQIVSFIPKNVFADFAGTRPMSTIGVVIFAAFVGVAYLGVRRKAPKEAEFFCKFN</sequence>
<reference evidence="1" key="1">
    <citation type="submission" date="2022-08" db="EMBL/GenBank/DDBJ databases">
        <title>Molecular epidemiological analysis of five strains of VanD-type vancomycin-resistant Enterococcus faecalis.</title>
        <authorList>
            <person name="Mimura K."/>
            <person name="Hashimoto Y."/>
            <person name="Tomita H."/>
        </authorList>
    </citation>
    <scope>NUCLEOTIDE SEQUENCE</scope>
    <source>
        <strain evidence="1">SVR2332</strain>
    </source>
</reference>
<accession>A0AC59HU44</accession>
<gene>
    <name evidence="1" type="ORF">EfsSVR2332_32050</name>
</gene>